<feature type="domain" description="C2" evidence="2">
    <location>
        <begin position="2646"/>
        <end position="2792"/>
    </location>
</feature>
<dbReference type="GO" id="GO:0045053">
    <property type="term" value="P:protein retention in Golgi apparatus"/>
    <property type="evidence" value="ECO:0007669"/>
    <property type="project" value="TreeGrafter"/>
</dbReference>
<reference evidence="3" key="2">
    <citation type="submission" date="2011-02" db="EMBL/GenBank/DDBJ databases">
        <authorList>
            <person name="MacLean D."/>
        </authorList>
    </citation>
    <scope>NUCLEOTIDE SEQUENCE</scope>
</reference>
<dbReference type="Gene3D" id="2.60.40.150">
    <property type="entry name" value="C2 domain"/>
    <property type="match status" value="2"/>
</dbReference>
<name>F0WLN4_9STRA</name>
<dbReference type="Pfam" id="PF00168">
    <property type="entry name" value="C2"/>
    <property type="match status" value="2"/>
</dbReference>
<dbReference type="InterPro" id="IPR035892">
    <property type="entry name" value="C2_domain_sf"/>
</dbReference>
<dbReference type="SMART" id="SM00239">
    <property type="entry name" value="C2"/>
    <property type="match status" value="2"/>
</dbReference>
<dbReference type="CDD" id="cd00030">
    <property type="entry name" value="C2"/>
    <property type="match status" value="1"/>
</dbReference>
<reference evidence="3" key="1">
    <citation type="journal article" date="2011" name="PLoS Biol.">
        <title>Gene gain and loss during evolution of obligate parasitism in the white rust pathogen of Arabidopsis thaliana.</title>
        <authorList>
            <person name="Kemen E."/>
            <person name="Gardiner A."/>
            <person name="Schultz-Larsen T."/>
            <person name="Kemen A.C."/>
            <person name="Balmuth A.L."/>
            <person name="Robert-Seilaniantz A."/>
            <person name="Bailey K."/>
            <person name="Holub E."/>
            <person name="Studholme D.J."/>
            <person name="Maclean D."/>
            <person name="Jones J.D."/>
        </authorList>
    </citation>
    <scope>NUCLEOTIDE SEQUENCE</scope>
</reference>
<dbReference type="PANTHER" id="PTHR16166">
    <property type="entry name" value="VACUOLAR PROTEIN SORTING-ASSOCIATED PROTEIN VPS13"/>
    <property type="match status" value="1"/>
</dbReference>
<accession>F0WLN4</accession>
<dbReference type="InterPro" id="IPR011992">
    <property type="entry name" value="EF-hand-dom_pair"/>
</dbReference>
<evidence type="ECO:0000256" key="1">
    <source>
        <dbReference type="ARBA" id="ARBA00006545"/>
    </source>
</evidence>
<evidence type="ECO:0000259" key="2">
    <source>
        <dbReference type="PROSITE" id="PS50004"/>
    </source>
</evidence>
<organism evidence="3">
    <name type="scientific">Albugo laibachii Nc14</name>
    <dbReference type="NCBI Taxonomy" id="890382"/>
    <lineage>
        <taxon>Eukaryota</taxon>
        <taxon>Sar</taxon>
        <taxon>Stramenopiles</taxon>
        <taxon>Oomycota</taxon>
        <taxon>Peronosporomycetes</taxon>
        <taxon>Albuginales</taxon>
        <taxon>Albuginaceae</taxon>
        <taxon>Albugo</taxon>
    </lineage>
</organism>
<dbReference type="InterPro" id="IPR026847">
    <property type="entry name" value="VPS13"/>
</dbReference>
<feature type="domain" description="C2" evidence="2">
    <location>
        <begin position="2503"/>
        <end position="2618"/>
    </location>
</feature>
<dbReference type="GO" id="GO:0006623">
    <property type="term" value="P:protein targeting to vacuole"/>
    <property type="evidence" value="ECO:0007669"/>
    <property type="project" value="TreeGrafter"/>
</dbReference>
<protein>
    <submittedName>
        <fullName evidence="3">Uncharacterized protein AlNc14C147G7422</fullName>
    </submittedName>
</protein>
<evidence type="ECO:0000313" key="3">
    <source>
        <dbReference type="EMBL" id="CCA22200.1"/>
    </source>
</evidence>
<dbReference type="Pfam" id="PF25036">
    <property type="entry name" value="VPS13_VAB"/>
    <property type="match status" value="1"/>
</dbReference>
<gene>
    <name evidence="3" type="primary">AlNc14C147G7422</name>
    <name evidence="3" type="ORF">ALNC14_083430</name>
</gene>
<dbReference type="InterPro" id="IPR000008">
    <property type="entry name" value="C2_dom"/>
</dbReference>
<dbReference type="SUPFAM" id="SSF47473">
    <property type="entry name" value="EF-hand"/>
    <property type="match status" value="1"/>
</dbReference>
<dbReference type="InterPro" id="IPR009543">
    <property type="entry name" value="VPS13_VAB"/>
</dbReference>
<dbReference type="PANTHER" id="PTHR16166:SF93">
    <property type="entry name" value="INTERMEMBRANE LIPID TRANSFER PROTEIN VPS13"/>
    <property type="match status" value="1"/>
</dbReference>
<dbReference type="SUPFAM" id="SSF49562">
    <property type="entry name" value="C2 domain (Calcium/lipid-binding domain, CaLB)"/>
    <property type="match status" value="2"/>
</dbReference>
<dbReference type="EMBL" id="FR824192">
    <property type="protein sequence ID" value="CCA22200.1"/>
    <property type="molecule type" value="Genomic_DNA"/>
</dbReference>
<dbReference type="PROSITE" id="PS50004">
    <property type="entry name" value="C2"/>
    <property type="match status" value="2"/>
</dbReference>
<proteinExistence type="inferred from homology"/>
<comment type="similarity">
    <text evidence="1">Belongs to the VPS13 family.</text>
</comment>
<sequence>MLLVIVAIAVSILLPLFCCFFPPLAKLTVFPLLTKLVYRFTGNYIHSCLRLDFWIGTFDAQSSTRKDEGNKSFKSKCRGFSLAAHDIKCKKSWLNTFALDKKAIAPIEIDKAEIKCITIRIASTWHTVIEVEDVKITASVLQPAALAALEMNDVIALKLEEATNWSERFQEAVEEELKAKGGKSQAESQIVKTSVSDIDGNPQSNENDTTCFGSSPARKFSLKDRVLQMIFGQIEVRVNNVDVVLKSSPVSMEEVDERNGESILNRVDERSPKFGLELGFSLEKMELRTVIHSDREDHALDDLLMSPHVKVVYKAQCSNMNISERKGDKLDKETRIDILSIPLVGVDVSVPPIPRLLGLVDSSVAPIPYPHRRGRVDVSFDQIETIQLQTQVSVDILQAFCVPVLNNRTSIDTLKQLADEQSRGYQLDEEDRQFYIRNCQKTETNSNVSASEKQTMLDKIYAIESKLLLDDILKLRDAAHGWSRILSASSQVQLGDDVSTADLRAMLEQHAAKPEYTKFAKMEASLLVRKVKILLSSRNHEEVAHMLFENLGGNIAMITHPDDASIPCIESEMTLEQISLVAKKSDSITGVVDSAAGRLLYSEISPDDARTARMITMNVQLFSSGLQAITAEVSDLILLMNAEPLESFLLFAADLSSRAIHSLSIARPVTDIHACDITKPSASISALPHLAPFTILSGRELQVKASINNAHLIVLPAAEFDQLHTPHAKADSNLRNCLDIPFSIQIGVKSTAEEEELEIDITEFGILAQYKSAIPSDDDNEHHNESVLTPAAYNCRYRLELDPKDAFLALADITFRSPDITVGFSNQSVTLAASCWKALHSINVITNEQQQLKVESEIRQGQLREQTEMDVAVERIRRLLKQVGSEESGRVNFDDLMQLVHHAHIGEDLLTQELIGFMRDLYATIDPNGVGHIEFTEMDAFLRSTLACAKFRNCNLDRNGDLYGTLDLRAGEYTSFEQVSKIAEKRIDTEKELESLIAMPKFIERFWTLYETETRQSKSCIEGSYLTTQKKIVRLLKNYRAAELVWNSLISSELKKNDRPVHDWMLRSYMHCGGSSEYMDATSVVTRKKRDELFSVRASELEEVEVESMCAGSRQLDNGDTLSETKKLRLTTHFEIGAIESMLLDTDIPSKYSRANVFIGDVRCSISFFARDIVPIQKLNVAKILSAESTEWAFLFSAKISSTFYNDLVESVEYCVEPWQVLAGLSSEEGESGVSVLMEAQERFQINVSPSLLKVYQSISELVDDNVEKRMLEQAHEPHTLPGARSRLGDEILIQNLTGSTLRIGTNDEDSIELEPNGRVYTREKALTHPPHKLKGLEIVHYGHLESSISLPSYGNVNAPIRASKDGKETLHLTISCRLEDPLRRCITFKSSVYIANSTADKYTVIYDTKGRKESTSIDLRSGGHHALPISVLMGSTTFQARPQHFEDWIVHAKMSNELFVSEAIVKEIEIAQGSKDNKLAQRKGGAIVYGETEDTSATFVKQLSPTIILRRWHLRTHFEWELCILPAFVLRNSLPYRLEYRFLEYQVQTSKWSARTLLEKVEAELHAGDSDNVVHGVIDSGQDAEVSEISCMLPGYLCVRLVATTSVGKMISPWSRALLMAVHGAVDHFATKREIISVSKDVQFNMDRLTDSSHPRMVRFSVPYWIVNNTSLDLLYSPKSGVEVSQSNEFQYPVIADLPENRLRIRPTRHKSELPQTWNSIGSISDSVFANIPLNDQILDNTTWCDPINTTAISTEGECVCGANVIAVKIEGLYGVFEGTIALTLSPRYFVQNRLKQDIWLQVFSSSESSSEKVMEPFKKRNAEDVHRVRIGLKDKDIVPLYHFASLRKESAKSNKFMSISFSEKWDNGNCWSFIIPLTVASDMYFQLYSPTRKQMIICLASIQIVEMYVYVILSDVSTAPPYRIENYTPFGIEYCQLGSSGSLFSSTERESKETVKSGRWRALAWHNPASKERIIEVRMTHRDGKTSPQKLDLDYVGYQNPVKVDIPQSNRVIEISVQVFVAENTRVLKLIEKDVEMRQFESQEAKLVVELQQRKVLYASVFDIRFLGIGVSLFDALPQEILLVSVDLLQIQKSSSSLAWKCSVFHCQVDNMLTTARFPVILNPLHSGFSMKSTNEDAAPLFQISLEADLSAKIGIFKLLDVNLRSICVKIDLDYVFSLVKLLDPYFSSTKMVMATSRRMREKTLKRTAPSMATFSADENIRSNAVYFDLLRIHALSVDLEYILTRKDIVSTTQGGSHSLVFGLLSQVVGLIGSNLGGSPYLRFNQIVIARCFSTKERLKNQLIQNFVRQAVVQAYRLIGSADIIGDPIGLVEDLGSGVIEFFKITKDEVTGDAQTRGEGVRVLGKTLARSGADTITKITGSLDRFVGEFADEETTHRNSESSEESTLGTTGIGVLDGGLKFAKDFGKGVTGIITKPVEGAMKRGVTGLMQGAVQGIAGPGVVLLKQITSTSHSLALGVQSTVVDRSPFGGRRRYVKSSIRKDSLDKLQHEEFDSKPTELVLEVIAAKELVSGKSTDASCVVELDNRVILKTKTLYNTSNPIWQEKTAVELSGNEKKVQLEVRDTYGGTIERAIGQSILPIDQLRQDFRPPTHGSDLAKWVMSGVKPGDTSKNVSHHIREKEYPLLKPAEASSKDRMAQLYQVAITVFKMHHLDTSTLNGNTFGMGTLMRREHPNLSPYVIISMGQAECRTETVKPIYSSSTRGNGEKECIASAEWNQTFTFVYDSSRNISAHFCVKDKSTFHDGSLANAMLQVPTESLEKSTDMTTLKLYRDKEEEPIGFLDVEVKVLEPPKVKTEHHAPLEGVVIGKICIACDFR</sequence>
<dbReference type="HOGENOM" id="CLU_226657_0_0_1"/>